<name>A0A2A9PF37_OPHUN</name>
<comment type="caution">
    <text evidence="2">The sequence shown here is derived from an EMBL/GenBank/DDBJ whole genome shotgun (WGS) entry which is preliminary data.</text>
</comment>
<keyword evidence="3" id="KW-1185">Reference proteome</keyword>
<accession>A0A2A9PF37</accession>
<evidence type="ECO:0000313" key="2">
    <source>
        <dbReference type="EMBL" id="PFH60105.1"/>
    </source>
</evidence>
<dbReference type="Proteomes" id="UP000037136">
    <property type="component" value="Unassembled WGS sequence"/>
</dbReference>
<reference evidence="2 3" key="2">
    <citation type="journal article" date="2017" name="Sci. Rep.">
        <title>Ant-infecting Ophiocordyceps genomes reveal a high diversity of potential behavioral manipulation genes and a possible major role for enterotoxins.</title>
        <authorList>
            <person name="de Bekker C."/>
            <person name="Ohm R.A."/>
            <person name="Evans H.C."/>
            <person name="Brachmann A."/>
            <person name="Hughes D.P."/>
        </authorList>
    </citation>
    <scope>NUCLEOTIDE SEQUENCE [LARGE SCALE GENOMIC DNA]</scope>
    <source>
        <strain evidence="2 3">SC16a</strain>
    </source>
</reference>
<evidence type="ECO:0000256" key="1">
    <source>
        <dbReference type="SAM" id="SignalP"/>
    </source>
</evidence>
<dbReference type="EMBL" id="LAZP02000151">
    <property type="protein sequence ID" value="PFH60105.1"/>
    <property type="molecule type" value="Genomic_DNA"/>
</dbReference>
<feature type="signal peptide" evidence="1">
    <location>
        <begin position="1"/>
        <end position="17"/>
    </location>
</feature>
<keyword evidence="1" id="KW-0732">Signal</keyword>
<dbReference type="OrthoDB" id="5576763at2759"/>
<feature type="chain" id="PRO_5012066554" evidence="1">
    <location>
        <begin position="18"/>
        <end position="239"/>
    </location>
</feature>
<sequence>MKLLALFVASSIPSTLALVQHDWSFDTAPAGGFDDISFPINMVNAPHARGFYFAQQFSFEGVKNVAYTGLQPQADAKGKPIIHALFSTFQGGSTTSDKNCHQGADGGAGVSCAIEIPASYEDTYHLKVQHVQGTTWRGYLINKSGRGAEMKIGEWTLPQGAGKLQSSQIGFVEYFPWNSKPSHKCGDLPRTEVTFGYPLSSSDVSGGKIKEPYENGDCVGKVAFSDKGMKRTWRVNVGF</sequence>
<organism evidence="2 3">
    <name type="scientific">Ophiocordyceps unilateralis</name>
    <name type="common">Zombie-ant fungus</name>
    <name type="synonym">Torrubia unilateralis</name>
    <dbReference type="NCBI Taxonomy" id="268505"/>
    <lineage>
        <taxon>Eukaryota</taxon>
        <taxon>Fungi</taxon>
        <taxon>Dikarya</taxon>
        <taxon>Ascomycota</taxon>
        <taxon>Pezizomycotina</taxon>
        <taxon>Sordariomycetes</taxon>
        <taxon>Hypocreomycetidae</taxon>
        <taxon>Hypocreales</taxon>
        <taxon>Ophiocordycipitaceae</taxon>
        <taxon>Ophiocordyceps</taxon>
    </lineage>
</organism>
<evidence type="ECO:0000313" key="3">
    <source>
        <dbReference type="Proteomes" id="UP000037136"/>
    </source>
</evidence>
<dbReference type="STRING" id="268505.A0A2A9PF37"/>
<reference evidence="2 3" key="1">
    <citation type="journal article" date="2015" name="BMC Genomics">
        <title>Gene expression during zombie ant biting behavior reflects the complexity underlying fungal parasitic behavioral manipulation.</title>
        <authorList>
            <person name="de Bekker C."/>
            <person name="Ohm R.A."/>
            <person name="Loreto R.G."/>
            <person name="Sebastian A."/>
            <person name="Albert I."/>
            <person name="Merrow M."/>
            <person name="Brachmann A."/>
            <person name="Hughes D.P."/>
        </authorList>
    </citation>
    <scope>NUCLEOTIDE SEQUENCE [LARGE SCALE GENOMIC DNA]</scope>
    <source>
        <strain evidence="2 3">SC16a</strain>
    </source>
</reference>
<proteinExistence type="predicted"/>
<dbReference type="AlphaFoldDB" id="A0A2A9PF37"/>
<protein>
    <submittedName>
        <fullName evidence="2">Uncharacterized protein</fullName>
    </submittedName>
</protein>
<gene>
    <name evidence="2" type="ORF">XA68_11460</name>
</gene>